<dbReference type="AlphaFoldDB" id="A0A934WR71"/>
<comment type="similarity">
    <text evidence="3 11">Belongs to the peptidase M50B family.</text>
</comment>
<evidence type="ECO:0000256" key="10">
    <source>
        <dbReference type="ARBA" id="ARBA00023136"/>
    </source>
</evidence>
<dbReference type="Pfam" id="PF02163">
    <property type="entry name" value="Peptidase_M50"/>
    <property type="match status" value="1"/>
</dbReference>
<dbReference type="EMBL" id="JAEQMG010000041">
    <property type="protein sequence ID" value="MBK6087817.1"/>
    <property type="molecule type" value="Genomic_DNA"/>
</dbReference>
<feature type="transmembrane region" description="Helical" evidence="11">
    <location>
        <begin position="6"/>
        <end position="24"/>
    </location>
</feature>
<organism evidence="14 15">
    <name type="scientific">Ruminococcus difficilis</name>
    <dbReference type="NCBI Taxonomy" id="2763069"/>
    <lineage>
        <taxon>Bacteria</taxon>
        <taxon>Bacillati</taxon>
        <taxon>Bacillota</taxon>
        <taxon>Clostridia</taxon>
        <taxon>Eubacteriales</taxon>
        <taxon>Oscillospiraceae</taxon>
        <taxon>Ruminococcus</taxon>
    </lineage>
</organism>
<evidence type="ECO:0000313" key="15">
    <source>
        <dbReference type="Proteomes" id="UP000633365"/>
    </source>
</evidence>
<dbReference type="InterPro" id="IPR004387">
    <property type="entry name" value="Pept_M50_Zn"/>
</dbReference>
<evidence type="ECO:0000256" key="5">
    <source>
        <dbReference type="ARBA" id="ARBA00022692"/>
    </source>
</evidence>
<keyword evidence="6 11" id="KW-0378">Hydrolase</keyword>
<dbReference type="InterPro" id="IPR036034">
    <property type="entry name" value="PDZ_sf"/>
</dbReference>
<evidence type="ECO:0000256" key="12">
    <source>
        <dbReference type="SAM" id="Coils"/>
    </source>
</evidence>
<name>A0A934WR71_9FIRM</name>
<accession>A0A934WR71</accession>
<evidence type="ECO:0000256" key="11">
    <source>
        <dbReference type="RuleBase" id="RU362031"/>
    </source>
</evidence>
<feature type="domain" description="Peptidase M50" evidence="13">
    <location>
        <begin position="13"/>
        <end position="435"/>
    </location>
</feature>
<evidence type="ECO:0000256" key="2">
    <source>
        <dbReference type="ARBA" id="ARBA00004141"/>
    </source>
</evidence>
<evidence type="ECO:0000313" key="14">
    <source>
        <dbReference type="EMBL" id="MBK6087817.1"/>
    </source>
</evidence>
<gene>
    <name evidence="14" type="primary">rseP</name>
    <name evidence="14" type="ORF">JKK62_03960</name>
</gene>
<feature type="coiled-coil region" evidence="12">
    <location>
        <begin position="200"/>
        <end position="227"/>
    </location>
</feature>
<dbReference type="InterPro" id="IPR008915">
    <property type="entry name" value="Peptidase_M50"/>
</dbReference>
<keyword evidence="7 11" id="KW-0862">Zinc</keyword>
<dbReference type="NCBIfam" id="TIGR00054">
    <property type="entry name" value="RIP metalloprotease RseP"/>
    <property type="match status" value="1"/>
</dbReference>
<dbReference type="PANTHER" id="PTHR42837">
    <property type="entry name" value="REGULATOR OF SIGMA-E PROTEASE RSEP"/>
    <property type="match status" value="1"/>
</dbReference>
<comment type="caution">
    <text evidence="14">The sequence shown here is derived from an EMBL/GenBank/DDBJ whole genome shotgun (WGS) entry which is preliminary data.</text>
</comment>
<keyword evidence="9 11" id="KW-0482">Metalloprotease</keyword>
<evidence type="ECO:0000256" key="8">
    <source>
        <dbReference type="ARBA" id="ARBA00022989"/>
    </source>
</evidence>
<dbReference type="Proteomes" id="UP000633365">
    <property type="component" value="Unassembled WGS sequence"/>
</dbReference>
<dbReference type="GO" id="GO:0006508">
    <property type="term" value="P:proteolysis"/>
    <property type="evidence" value="ECO:0007669"/>
    <property type="project" value="UniProtKB-KW"/>
</dbReference>
<evidence type="ECO:0000259" key="13">
    <source>
        <dbReference type="Pfam" id="PF02163"/>
    </source>
</evidence>
<feature type="transmembrane region" description="Helical" evidence="11">
    <location>
        <begin position="96"/>
        <end position="118"/>
    </location>
</feature>
<dbReference type="CDD" id="cd06163">
    <property type="entry name" value="S2P-M50_PDZ_RseP-like"/>
    <property type="match status" value="1"/>
</dbReference>
<evidence type="ECO:0000256" key="7">
    <source>
        <dbReference type="ARBA" id="ARBA00022833"/>
    </source>
</evidence>
<reference evidence="14" key="1">
    <citation type="submission" date="2021-01" db="EMBL/GenBank/DDBJ databases">
        <title>Genome public.</title>
        <authorList>
            <person name="Liu C."/>
            <person name="Sun Q."/>
        </authorList>
    </citation>
    <scope>NUCLEOTIDE SEQUENCE</scope>
    <source>
        <strain evidence="14">M6</strain>
    </source>
</reference>
<sequence>MTVLTTIALIIIAVVLFELIIFIHEGGHFIAAKKSGIKVNEFALGMGPKIFSFTKGETTYSLRLFPIGGFCAMEGEDEDSENPRAFNNAKIWKRMIVIVAGAFMNIVLGLVLMLITLLPQEQFPSTTVSEFSASSFTAVTGLQPGDKITKINDYAVNTSTDFSFALFTLPVSEVDGHELSIYKEDCAFDLYVRATELVDENSTEEQNKALISSIQEAQAKLTKAKSKEEAYKIFSEYYNSLADIVGKEHAEKIPEIEEKDTRQRFRTNMTVERDGEKLELQDVDLLTLKKSADDDTPQLQIDFYIKPIEKNFGTVIQQTFANTVSVVRMVWGSLIGLIKGQFSLNDMSGPVGIASAITKVAGESLRTSGFGSAVSSIVYVMMVITINLGIVNMLPFPALDGGRFLMLLIEWIFRKPVPRKVESIINTVGLVLLLGLSVFIAFQDVWKLFSGG</sequence>
<feature type="transmembrane region" description="Helical" evidence="11">
    <location>
        <begin position="424"/>
        <end position="442"/>
    </location>
</feature>
<dbReference type="GO" id="GO:0016020">
    <property type="term" value="C:membrane"/>
    <property type="evidence" value="ECO:0007669"/>
    <property type="project" value="UniProtKB-SubCell"/>
</dbReference>
<evidence type="ECO:0000256" key="9">
    <source>
        <dbReference type="ARBA" id="ARBA00023049"/>
    </source>
</evidence>
<protein>
    <recommendedName>
        <fullName evidence="11">Zinc metalloprotease</fullName>
        <ecNumber evidence="11">3.4.24.-</ecNumber>
    </recommendedName>
</protein>
<dbReference type="PANTHER" id="PTHR42837:SF2">
    <property type="entry name" value="MEMBRANE METALLOPROTEASE ARASP2, CHLOROPLASTIC-RELATED"/>
    <property type="match status" value="1"/>
</dbReference>
<evidence type="ECO:0000256" key="3">
    <source>
        <dbReference type="ARBA" id="ARBA00007931"/>
    </source>
</evidence>
<feature type="transmembrane region" description="Helical" evidence="11">
    <location>
        <begin position="377"/>
        <end position="399"/>
    </location>
</feature>
<comment type="cofactor">
    <cofactor evidence="1 11">
        <name>Zn(2+)</name>
        <dbReference type="ChEBI" id="CHEBI:29105"/>
    </cofactor>
</comment>
<evidence type="ECO:0000256" key="6">
    <source>
        <dbReference type="ARBA" id="ARBA00022801"/>
    </source>
</evidence>
<dbReference type="GO" id="GO:0004222">
    <property type="term" value="F:metalloendopeptidase activity"/>
    <property type="evidence" value="ECO:0007669"/>
    <property type="project" value="InterPro"/>
</dbReference>
<dbReference type="GO" id="GO:0046872">
    <property type="term" value="F:metal ion binding"/>
    <property type="evidence" value="ECO:0007669"/>
    <property type="project" value="UniProtKB-KW"/>
</dbReference>
<keyword evidence="12" id="KW-0175">Coiled coil</keyword>
<keyword evidence="11" id="KW-0479">Metal-binding</keyword>
<comment type="subcellular location">
    <subcellularLocation>
        <location evidence="2">Membrane</location>
        <topology evidence="2">Multi-pass membrane protein</topology>
    </subcellularLocation>
</comment>
<keyword evidence="15" id="KW-1185">Reference proteome</keyword>
<keyword evidence="4" id="KW-0645">Protease</keyword>
<evidence type="ECO:0000256" key="4">
    <source>
        <dbReference type="ARBA" id="ARBA00022670"/>
    </source>
</evidence>
<evidence type="ECO:0000256" key="1">
    <source>
        <dbReference type="ARBA" id="ARBA00001947"/>
    </source>
</evidence>
<dbReference type="SUPFAM" id="SSF50156">
    <property type="entry name" value="PDZ domain-like"/>
    <property type="match status" value="1"/>
</dbReference>
<proteinExistence type="inferred from homology"/>
<keyword evidence="10 11" id="KW-0472">Membrane</keyword>
<dbReference type="EC" id="3.4.24.-" evidence="11"/>
<keyword evidence="5 11" id="KW-0812">Transmembrane</keyword>
<keyword evidence="8 11" id="KW-1133">Transmembrane helix</keyword>